<feature type="chain" id="PRO_5026718224" description="Myb/SANT-like DNA-binding domain-containing protein" evidence="2">
    <location>
        <begin position="25"/>
        <end position="425"/>
    </location>
</feature>
<feature type="region of interest" description="Disordered" evidence="1">
    <location>
        <begin position="193"/>
        <end position="257"/>
    </location>
</feature>
<dbReference type="AlphaFoldDB" id="A0A6J8C2T3"/>
<feature type="compositionally biased region" description="Basic and acidic residues" evidence="1">
    <location>
        <begin position="347"/>
        <end position="364"/>
    </location>
</feature>
<dbReference type="Proteomes" id="UP000507470">
    <property type="component" value="Unassembled WGS sequence"/>
</dbReference>
<organism evidence="4 5">
    <name type="scientific">Mytilus coruscus</name>
    <name type="common">Sea mussel</name>
    <dbReference type="NCBI Taxonomy" id="42192"/>
    <lineage>
        <taxon>Eukaryota</taxon>
        <taxon>Metazoa</taxon>
        <taxon>Spiralia</taxon>
        <taxon>Lophotrochozoa</taxon>
        <taxon>Mollusca</taxon>
        <taxon>Bivalvia</taxon>
        <taxon>Autobranchia</taxon>
        <taxon>Pteriomorphia</taxon>
        <taxon>Mytilida</taxon>
        <taxon>Mytiloidea</taxon>
        <taxon>Mytilidae</taxon>
        <taxon>Mytilinae</taxon>
        <taxon>Mytilus</taxon>
    </lineage>
</organism>
<gene>
    <name evidence="4" type="ORF">MCOR_24568</name>
</gene>
<feature type="compositionally biased region" description="Polar residues" evidence="1">
    <location>
        <begin position="218"/>
        <end position="236"/>
    </location>
</feature>
<keyword evidence="2" id="KW-0732">Signal</keyword>
<feature type="compositionally biased region" description="Polar residues" evidence="1">
    <location>
        <begin position="273"/>
        <end position="293"/>
    </location>
</feature>
<evidence type="ECO:0000313" key="4">
    <source>
        <dbReference type="EMBL" id="CAC5389404.1"/>
    </source>
</evidence>
<keyword evidence="5" id="KW-1185">Reference proteome</keyword>
<dbReference type="EMBL" id="CACVKT020004335">
    <property type="protein sequence ID" value="CAC5389404.1"/>
    <property type="molecule type" value="Genomic_DNA"/>
</dbReference>
<accession>A0A6J8C2T3</accession>
<dbReference type="Pfam" id="PF13837">
    <property type="entry name" value="Myb_DNA-bind_4"/>
    <property type="match status" value="1"/>
</dbReference>
<sequence>MINWFSPTWRIMFVVFRKLIILFTRHIKMDQQNEESSKGDHSIDQKSFNLFAEMDQSQNMPPESPVLMSDFKWCDSATALMLKLYRDKQMKFNNPHVKKKVVWREIADVMQQNGYAFDADRCERKFLNLKTSYRNTIQHNCMTGNMSRTCAFFSELHEIFQMQIGIDDGKTPVNLQPAPVRLIPNANNVQVVPVSEGKESRSSITSPPTDHSAYRYPTQRQQGPQHSPLPQTNSESTFDKRSNNTPTHSVPNSSPNSQFYVSASMLLEASAQRNTSNGNKHISQGQSLAQQKASDNHTERRLSSHQSSTFQQRNPPASPIQTTTAPLSHPTENGRHNYQNTSVIDLCNDRKRSSSENETRQERIKKSKTNDLQTLLASFEKYREEQKVREDDRMRMMKEFHDEEMKVTNRFLDIIQQCVQYNSDD</sequence>
<feature type="domain" description="Myb/SANT-like DNA-binding" evidence="3">
    <location>
        <begin position="72"/>
        <end position="159"/>
    </location>
</feature>
<dbReference type="InterPro" id="IPR044822">
    <property type="entry name" value="Myb_DNA-bind_4"/>
</dbReference>
<feature type="region of interest" description="Disordered" evidence="1">
    <location>
        <begin position="273"/>
        <end position="369"/>
    </location>
</feature>
<evidence type="ECO:0000256" key="2">
    <source>
        <dbReference type="SAM" id="SignalP"/>
    </source>
</evidence>
<dbReference type="OrthoDB" id="6346437at2759"/>
<evidence type="ECO:0000313" key="5">
    <source>
        <dbReference type="Proteomes" id="UP000507470"/>
    </source>
</evidence>
<evidence type="ECO:0000259" key="3">
    <source>
        <dbReference type="Pfam" id="PF13837"/>
    </source>
</evidence>
<protein>
    <recommendedName>
        <fullName evidence="3">Myb/SANT-like DNA-binding domain-containing protein</fullName>
    </recommendedName>
</protein>
<proteinExistence type="predicted"/>
<feature type="compositionally biased region" description="Polar residues" evidence="1">
    <location>
        <begin position="243"/>
        <end position="257"/>
    </location>
</feature>
<reference evidence="4 5" key="1">
    <citation type="submission" date="2020-06" db="EMBL/GenBank/DDBJ databases">
        <authorList>
            <person name="Li R."/>
            <person name="Bekaert M."/>
        </authorList>
    </citation>
    <scope>NUCLEOTIDE SEQUENCE [LARGE SCALE GENOMIC DNA]</scope>
    <source>
        <strain evidence="5">wild</strain>
    </source>
</reference>
<feature type="signal peptide" evidence="2">
    <location>
        <begin position="1"/>
        <end position="24"/>
    </location>
</feature>
<feature type="compositionally biased region" description="Polar residues" evidence="1">
    <location>
        <begin position="304"/>
        <end position="326"/>
    </location>
</feature>
<dbReference type="Gene3D" id="1.10.10.60">
    <property type="entry name" value="Homeodomain-like"/>
    <property type="match status" value="1"/>
</dbReference>
<evidence type="ECO:0000256" key="1">
    <source>
        <dbReference type="SAM" id="MobiDB-lite"/>
    </source>
</evidence>
<name>A0A6J8C2T3_MYTCO</name>
<dbReference type="PANTHER" id="PTHR47595">
    <property type="entry name" value="HEAT SHOCK 70 KDA PROTEIN 14"/>
    <property type="match status" value="1"/>
</dbReference>
<dbReference type="PANTHER" id="PTHR47595:SF1">
    <property type="entry name" value="MYB_SANT-LIKE DNA-BINDING DOMAIN-CONTAINING PROTEIN"/>
    <property type="match status" value="1"/>
</dbReference>